<organism evidence="1 2">
    <name type="scientific">Amantichitinum ursilacus</name>
    <dbReference type="NCBI Taxonomy" id="857265"/>
    <lineage>
        <taxon>Bacteria</taxon>
        <taxon>Pseudomonadati</taxon>
        <taxon>Pseudomonadota</taxon>
        <taxon>Betaproteobacteria</taxon>
        <taxon>Neisseriales</taxon>
        <taxon>Chitinibacteraceae</taxon>
        <taxon>Amantichitinum</taxon>
    </lineage>
</organism>
<reference evidence="1 2" key="1">
    <citation type="submission" date="2015-07" db="EMBL/GenBank/DDBJ databases">
        <title>Draft genome sequence of the Amantichitinum ursilacus IGB-41, a new chitin-degrading bacterium.</title>
        <authorList>
            <person name="Kirstahler P."/>
            <person name="Guenther M."/>
            <person name="Grumaz C."/>
            <person name="Rupp S."/>
            <person name="Zibek S."/>
            <person name="Sohn K."/>
        </authorList>
    </citation>
    <scope>NUCLEOTIDE SEQUENCE [LARGE SCALE GENOMIC DNA]</scope>
    <source>
        <strain evidence="1 2">IGB-41</strain>
    </source>
</reference>
<name>A0A0N0GQ67_9NEIS</name>
<comment type="caution">
    <text evidence="1">The sequence shown here is derived from an EMBL/GenBank/DDBJ whole genome shotgun (WGS) entry which is preliminary data.</text>
</comment>
<protein>
    <submittedName>
        <fullName evidence="1">Uncharacterized protein</fullName>
    </submittedName>
</protein>
<sequence length="242" mass="25730">MGQGIDLRTEDDLTNPAEQDPSLCLAVDASQDNPVYVLQHPLAAQLAAAALEWPWSGGDRSGMTAAALTRLQQRRAACECAGAYWLLIGHRAWQPDNRIFRHRFKDVAAGLAERGVVVASSVATASAVFACANGVKAAALLRLDNLDAATAMTVASLLRGDWACELIVGPETAARALFDVFASPDWHQQGRAPAAALIELLVRHPMLALLPLGWFDDAEVGCASLGQRALLGRVFPQLLASA</sequence>
<dbReference type="AlphaFoldDB" id="A0A0N0GQ67"/>
<evidence type="ECO:0000313" key="1">
    <source>
        <dbReference type="EMBL" id="KPC54410.1"/>
    </source>
</evidence>
<evidence type="ECO:0000313" key="2">
    <source>
        <dbReference type="Proteomes" id="UP000037939"/>
    </source>
</evidence>
<keyword evidence="2" id="KW-1185">Reference proteome</keyword>
<dbReference type="EMBL" id="LAQT01000002">
    <property type="protein sequence ID" value="KPC54410.1"/>
    <property type="molecule type" value="Genomic_DNA"/>
</dbReference>
<dbReference type="STRING" id="857265.WG78_02475"/>
<dbReference type="Proteomes" id="UP000037939">
    <property type="component" value="Unassembled WGS sequence"/>
</dbReference>
<accession>A0A0N0GQ67</accession>
<proteinExistence type="predicted"/>
<gene>
    <name evidence="1" type="ORF">WG78_02475</name>
</gene>